<feature type="transmembrane region" description="Helical" evidence="1">
    <location>
        <begin position="62"/>
        <end position="83"/>
    </location>
</feature>
<feature type="transmembrane region" description="Helical" evidence="1">
    <location>
        <begin position="95"/>
        <end position="111"/>
    </location>
</feature>
<keyword evidence="1" id="KW-0472">Membrane</keyword>
<keyword evidence="1" id="KW-0812">Transmembrane</keyword>
<dbReference type="NCBIfam" id="NF041644">
    <property type="entry name" value="CBO0543_fam"/>
    <property type="match status" value="1"/>
</dbReference>
<feature type="transmembrane region" description="Helical" evidence="1">
    <location>
        <begin position="6"/>
        <end position="23"/>
    </location>
</feature>
<keyword evidence="3" id="KW-1185">Reference proteome</keyword>
<protein>
    <submittedName>
        <fullName evidence="2">Uncharacterized protein</fullName>
    </submittedName>
</protein>
<sequence length="153" mass="18630">MWTLVYIFFIILNAIAYFVPKNLKKSERYSTSIFAIMFGFITDEVLSLHLNLYGYFNQGFQWQGFLSSFMYFIPINILFLNYFPVNKGILIRAKYIFFWTFFSVLFEWLILQTEYLYYNGWKLWYSAMLYPFIFLILYMNLIVVRKLINIEKG</sequence>
<dbReference type="InterPro" id="IPR048147">
    <property type="entry name" value="CBO0543-like"/>
</dbReference>
<dbReference type="AlphaFoldDB" id="A0A2N5M345"/>
<dbReference type="Proteomes" id="UP000234748">
    <property type="component" value="Unassembled WGS sequence"/>
</dbReference>
<evidence type="ECO:0000313" key="3">
    <source>
        <dbReference type="Proteomes" id="UP000234748"/>
    </source>
</evidence>
<comment type="caution">
    <text evidence="2">The sequence shown here is derived from an EMBL/GenBank/DDBJ whole genome shotgun (WGS) entry which is preliminary data.</text>
</comment>
<organism evidence="2 3">
    <name type="scientific">Peribacillus deserti</name>
    <dbReference type="NCBI Taxonomy" id="673318"/>
    <lineage>
        <taxon>Bacteria</taxon>
        <taxon>Bacillati</taxon>
        <taxon>Bacillota</taxon>
        <taxon>Bacilli</taxon>
        <taxon>Bacillales</taxon>
        <taxon>Bacillaceae</taxon>
        <taxon>Peribacillus</taxon>
    </lineage>
</organism>
<name>A0A2N5M345_9BACI</name>
<dbReference type="RefSeq" id="WP_101644507.1">
    <property type="nucleotide sequence ID" value="NZ_PGUY01000054.1"/>
</dbReference>
<feature type="transmembrane region" description="Helical" evidence="1">
    <location>
        <begin position="123"/>
        <end position="144"/>
    </location>
</feature>
<accession>A0A2N5M345</accession>
<evidence type="ECO:0000256" key="1">
    <source>
        <dbReference type="SAM" id="Phobius"/>
    </source>
</evidence>
<gene>
    <name evidence="2" type="ORF">CUU66_17525</name>
</gene>
<evidence type="ECO:0000313" key="2">
    <source>
        <dbReference type="EMBL" id="PLT28693.1"/>
    </source>
</evidence>
<dbReference type="EMBL" id="PGUY01000054">
    <property type="protein sequence ID" value="PLT28693.1"/>
    <property type="molecule type" value="Genomic_DNA"/>
</dbReference>
<proteinExistence type="predicted"/>
<keyword evidence="1" id="KW-1133">Transmembrane helix</keyword>
<reference evidence="2 3" key="1">
    <citation type="submission" date="2017-11" db="EMBL/GenBank/DDBJ databases">
        <title>Comparitive Functional Genomics of Dry Heat Resistant strains isolated from the Viking Spacecraft.</title>
        <authorList>
            <person name="Seuylemezian A."/>
            <person name="Cooper K."/>
            <person name="Vaishampayan P."/>
        </authorList>
    </citation>
    <scope>NUCLEOTIDE SEQUENCE [LARGE SCALE GENOMIC DNA]</scope>
    <source>
        <strain evidence="2 3">V1-29</strain>
    </source>
</reference>